<comment type="caution">
    <text evidence="3">The sequence shown here is derived from an EMBL/GenBank/DDBJ whole genome shotgun (WGS) entry which is preliminary data.</text>
</comment>
<evidence type="ECO:0000256" key="1">
    <source>
        <dbReference type="SAM" id="MobiDB-lite"/>
    </source>
</evidence>
<evidence type="ECO:0000256" key="2">
    <source>
        <dbReference type="SAM" id="Phobius"/>
    </source>
</evidence>
<name>A0ABP7K0T8_9MICO</name>
<gene>
    <name evidence="3" type="ORF">GCM10022381_02630</name>
</gene>
<reference evidence="4" key="1">
    <citation type="journal article" date="2019" name="Int. J. Syst. Evol. Microbiol.">
        <title>The Global Catalogue of Microorganisms (GCM) 10K type strain sequencing project: providing services to taxonomists for standard genome sequencing and annotation.</title>
        <authorList>
            <consortium name="The Broad Institute Genomics Platform"/>
            <consortium name="The Broad Institute Genome Sequencing Center for Infectious Disease"/>
            <person name="Wu L."/>
            <person name="Ma J."/>
        </authorList>
    </citation>
    <scope>NUCLEOTIDE SEQUENCE [LARGE SCALE GENOMIC DNA]</scope>
    <source>
        <strain evidence="4">JCM 17021</strain>
    </source>
</reference>
<protein>
    <submittedName>
        <fullName evidence="3">Uncharacterized protein</fullName>
    </submittedName>
</protein>
<dbReference type="EMBL" id="BAABCN010000002">
    <property type="protein sequence ID" value="GAA3861828.1"/>
    <property type="molecule type" value="Genomic_DNA"/>
</dbReference>
<feature type="region of interest" description="Disordered" evidence="1">
    <location>
        <begin position="84"/>
        <end position="112"/>
    </location>
</feature>
<keyword evidence="2" id="KW-1133">Transmembrane helix</keyword>
<evidence type="ECO:0000313" key="3">
    <source>
        <dbReference type="EMBL" id="GAA3861828.1"/>
    </source>
</evidence>
<sequence length="125" mass="13008">MVHANIARALADDELRIRGLRFANLRIVIGVVLVAGAWLLLPFGISQLATGQVVVLPVLDVLGGGALLAGGVCLIVSGVRGRRRAESMHKPDTENGQANPAFDEDRQPLATGGVPLGWIGNVPGS</sequence>
<organism evidence="3 4">
    <name type="scientific">Leifsonia kafniensis</name>
    <dbReference type="NCBI Taxonomy" id="475957"/>
    <lineage>
        <taxon>Bacteria</taxon>
        <taxon>Bacillati</taxon>
        <taxon>Actinomycetota</taxon>
        <taxon>Actinomycetes</taxon>
        <taxon>Micrococcales</taxon>
        <taxon>Microbacteriaceae</taxon>
        <taxon>Leifsonia</taxon>
    </lineage>
</organism>
<feature type="compositionally biased region" description="Basic and acidic residues" evidence="1">
    <location>
        <begin position="84"/>
        <end position="93"/>
    </location>
</feature>
<keyword evidence="2" id="KW-0812">Transmembrane</keyword>
<proteinExistence type="predicted"/>
<keyword evidence="2" id="KW-0472">Membrane</keyword>
<keyword evidence="4" id="KW-1185">Reference proteome</keyword>
<dbReference type="Proteomes" id="UP001501803">
    <property type="component" value="Unassembled WGS sequence"/>
</dbReference>
<dbReference type="RefSeq" id="WP_345061513.1">
    <property type="nucleotide sequence ID" value="NZ_BAABCN010000002.1"/>
</dbReference>
<feature type="transmembrane region" description="Helical" evidence="2">
    <location>
        <begin position="23"/>
        <end position="41"/>
    </location>
</feature>
<evidence type="ECO:0000313" key="4">
    <source>
        <dbReference type="Proteomes" id="UP001501803"/>
    </source>
</evidence>
<feature type="transmembrane region" description="Helical" evidence="2">
    <location>
        <begin position="61"/>
        <end position="79"/>
    </location>
</feature>
<accession>A0ABP7K0T8</accession>